<gene>
    <name evidence="1" type="ORF">L4G47_15540</name>
</gene>
<protein>
    <submittedName>
        <fullName evidence="1">Iron-containing redox enzyme family protein</fullName>
    </submittedName>
</protein>
<reference evidence="1" key="1">
    <citation type="submission" date="2022-01" db="EMBL/GenBank/DDBJ databases">
        <title>Pseudomonas sp. nov. isolated from Antarctic regolith.</title>
        <authorList>
            <person name="Novakova D."/>
            <person name="Sedlar K."/>
        </authorList>
    </citation>
    <scope>NUCLEOTIDE SEQUENCE</scope>
    <source>
        <strain evidence="1">P2647</strain>
    </source>
</reference>
<evidence type="ECO:0000313" key="2">
    <source>
        <dbReference type="Proteomes" id="UP001162905"/>
    </source>
</evidence>
<dbReference type="SUPFAM" id="SSF48613">
    <property type="entry name" value="Heme oxygenase-like"/>
    <property type="match status" value="1"/>
</dbReference>
<keyword evidence="2" id="KW-1185">Reference proteome</keyword>
<dbReference type="Gene3D" id="1.20.910.10">
    <property type="entry name" value="Heme oxygenase-like"/>
    <property type="match status" value="1"/>
</dbReference>
<evidence type="ECO:0000313" key="1">
    <source>
        <dbReference type="EMBL" id="MCF7543620.1"/>
    </source>
</evidence>
<sequence length="230" mass="26448">METFFKELDAVVEEGWAQIKHGDFWNYSLSNPTPPALYQQLMLQVYHYTRYNSVNEAACAFSADPGDTALLRFVYKHALEELGHERMVLRDLESVGLLPREMPAPLAPTQALIAFLNDVAIRKGPIARLGYSYWAEDVYEHIQPILESFRAALGLKDEQMTFFVAHSAIDEKHSEEVRLAMQRAVRTDEDRRQIKEVARVTLWLTGQLMEEALRAYQVKEPLQEAYPICT</sequence>
<comment type="caution">
    <text evidence="1">The sequence shown here is derived from an EMBL/GenBank/DDBJ whole genome shotgun (WGS) entry which is preliminary data.</text>
</comment>
<dbReference type="Proteomes" id="UP001162905">
    <property type="component" value="Unassembled WGS sequence"/>
</dbReference>
<name>A0ABS9I784_9PSED</name>
<dbReference type="InterPro" id="IPR016084">
    <property type="entry name" value="Haem_Oase-like_multi-hlx"/>
</dbReference>
<accession>A0ABS9I784</accession>
<dbReference type="RefSeq" id="WP_237253088.1">
    <property type="nucleotide sequence ID" value="NZ_JAKJXH010000015.1"/>
</dbReference>
<dbReference type="EMBL" id="JAKJXH010000015">
    <property type="protein sequence ID" value="MCF7543620.1"/>
    <property type="molecule type" value="Genomic_DNA"/>
</dbReference>
<proteinExistence type="predicted"/>
<organism evidence="1 2">
    <name type="scientific">Pseudomonas petrae</name>
    <dbReference type="NCBI Taxonomy" id="2912190"/>
    <lineage>
        <taxon>Bacteria</taxon>
        <taxon>Pseudomonadati</taxon>
        <taxon>Pseudomonadota</taxon>
        <taxon>Gammaproteobacteria</taxon>
        <taxon>Pseudomonadales</taxon>
        <taxon>Pseudomonadaceae</taxon>
        <taxon>Pseudomonas</taxon>
    </lineage>
</organism>
<dbReference type="Pfam" id="PF14518">
    <property type="entry name" value="Haem_oxygenas_2"/>
    <property type="match status" value="1"/>
</dbReference>